<dbReference type="InterPro" id="IPR025324">
    <property type="entry name" value="DUF4230"/>
</dbReference>
<evidence type="ECO:0000313" key="2">
    <source>
        <dbReference type="EMBL" id="RKQ15295.1"/>
    </source>
</evidence>
<reference evidence="2 3" key="1">
    <citation type="journal article" date="2016" name="Antonie Van Leeuwenhoek">
        <title>Lysinibacillus endophyticus sp. nov., an indole-3-acetic acid producing endophytic bacterium isolated from corn root (Zea mays cv. Xinken-5).</title>
        <authorList>
            <person name="Yu J."/>
            <person name="Guan X."/>
            <person name="Liu C."/>
            <person name="Xiang W."/>
            <person name="Yu Z."/>
            <person name="Liu X."/>
            <person name="Wang G."/>
        </authorList>
    </citation>
    <scope>NUCLEOTIDE SEQUENCE [LARGE SCALE GENOMIC DNA]</scope>
    <source>
        <strain evidence="2 3">DSM 100506</strain>
    </source>
</reference>
<accession>A0A494YYM8</accession>
<evidence type="ECO:0000313" key="3">
    <source>
        <dbReference type="Proteomes" id="UP000272238"/>
    </source>
</evidence>
<dbReference type="RefSeq" id="WP_121215023.1">
    <property type="nucleotide sequence ID" value="NZ_RBZN01000031.1"/>
</dbReference>
<protein>
    <submittedName>
        <fullName evidence="2">DUF4230 domain-containing protein</fullName>
    </submittedName>
</protein>
<name>A0A494YYM8_9BACL</name>
<feature type="transmembrane region" description="Helical" evidence="1">
    <location>
        <begin position="56"/>
        <end position="74"/>
    </location>
</feature>
<dbReference type="EMBL" id="RBZN01000031">
    <property type="protein sequence ID" value="RKQ15295.1"/>
    <property type="molecule type" value="Genomic_DNA"/>
</dbReference>
<dbReference type="Pfam" id="PF14014">
    <property type="entry name" value="DUF4230"/>
    <property type="match status" value="1"/>
</dbReference>
<dbReference type="Proteomes" id="UP000272238">
    <property type="component" value="Unassembled WGS sequence"/>
</dbReference>
<dbReference type="OrthoDB" id="152992at2"/>
<comment type="caution">
    <text evidence="2">The sequence shown here is derived from an EMBL/GenBank/DDBJ whole genome shotgun (WGS) entry which is preliminary data.</text>
</comment>
<evidence type="ECO:0000256" key="1">
    <source>
        <dbReference type="SAM" id="Phobius"/>
    </source>
</evidence>
<organism evidence="2 3">
    <name type="scientific">Ureibacillus endophyticus</name>
    <dbReference type="NCBI Taxonomy" id="1978490"/>
    <lineage>
        <taxon>Bacteria</taxon>
        <taxon>Bacillati</taxon>
        <taxon>Bacillota</taxon>
        <taxon>Bacilli</taxon>
        <taxon>Bacillales</taxon>
        <taxon>Caryophanaceae</taxon>
        <taxon>Ureibacillus</taxon>
    </lineage>
</organism>
<keyword evidence="3" id="KW-1185">Reference proteome</keyword>
<gene>
    <name evidence="2" type="ORF">D8M03_12000</name>
</gene>
<keyword evidence="1" id="KW-0812">Transmembrane</keyword>
<keyword evidence="1" id="KW-1133">Transmembrane helix</keyword>
<dbReference type="AlphaFoldDB" id="A0A494YYM8"/>
<keyword evidence="1" id="KW-0472">Membrane</keyword>
<sequence length="247" mass="27464">MNKRAEALTNFEHVLKELNKGKNESAATALIGQSRRNKSISGVLLKLTFKFWGRKILLIALFLIAITAGVTWLLSGSTVKKESTTFVEQVQQLATLATAEAHLKVIIEEEDNKLFGKDISLNIPGTKREILLIVPATVIAGVDFKSITSDAIKVDDEQKKLEITLPRATFIQEPAIQMDHIKTFSDEGLFRGEVKWDEGFDLAAVAQEEIKKEAVEIGLLETAEENAEKVLDNFFSNLGYTVKLTFK</sequence>
<proteinExistence type="predicted"/>